<evidence type="ECO:0000313" key="4">
    <source>
        <dbReference type="Proteomes" id="UP000254794"/>
    </source>
</evidence>
<reference evidence="3 4" key="1">
    <citation type="submission" date="2018-06" db="EMBL/GenBank/DDBJ databases">
        <authorList>
            <consortium name="Pathogen Informatics"/>
            <person name="Doyle S."/>
        </authorList>
    </citation>
    <scope>NUCLEOTIDE SEQUENCE [LARGE SCALE GENOMIC DNA]</scope>
    <source>
        <strain evidence="3 4">NCTC13316</strain>
    </source>
</reference>
<feature type="domain" description="Hda lid" evidence="2">
    <location>
        <begin position="172"/>
        <end position="236"/>
    </location>
</feature>
<organism evidence="3 4">
    <name type="scientific">Legionella busanensis</name>
    <dbReference type="NCBI Taxonomy" id="190655"/>
    <lineage>
        <taxon>Bacteria</taxon>
        <taxon>Pseudomonadati</taxon>
        <taxon>Pseudomonadota</taxon>
        <taxon>Gammaproteobacteria</taxon>
        <taxon>Legionellales</taxon>
        <taxon>Legionellaceae</taxon>
        <taxon>Legionella</taxon>
    </lineage>
</organism>
<dbReference type="PANTHER" id="PTHR30050">
    <property type="entry name" value="CHROMOSOMAL REPLICATION INITIATOR PROTEIN DNAA"/>
    <property type="match status" value="1"/>
</dbReference>
<evidence type="ECO:0000259" key="2">
    <source>
        <dbReference type="Pfam" id="PF22688"/>
    </source>
</evidence>
<dbReference type="PANTHER" id="PTHR30050:SF5">
    <property type="entry name" value="DNAA REGULATORY INACTIVATOR HDA"/>
    <property type="match status" value="1"/>
</dbReference>
<dbReference type="Pfam" id="PF00308">
    <property type="entry name" value="Bac_DnaA"/>
    <property type="match status" value="1"/>
</dbReference>
<dbReference type="GO" id="GO:0032297">
    <property type="term" value="P:negative regulation of DNA-templated DNA replication initiation"/>
    <property type="evidence" value="ECO:0007669"/>
    <property type="project" value="InterPro"/>
</dbReference>
<dbReference type="Proteomes" id="UP000254794">
    <property type="component" value="Unassembled WGS sequence"/>
</dbReference>
<sequence>MGQKSILNMQINSQLALTIQLNHQATLNNFCWGNNLFLQQQIAYLVAGHSERFLYLWGDNGCGKSHLLQACCHAIAQESAYLPLNLLKEWGPVSIEGMDEQRLIAIDDIDTIVADKLWEEALFHLYNRVRENEQTILLIAGKKSPAHLGLQLPDLRSRLGWGLVIQIQELPDELKITTLQQHAEQRGIYLSNNVALFLINRCTRNMHSLYKILDQLDEASLAAQRKITVPFIKSVLNL</sequence>
<protein>
    <submittedName>
        <fullName evidence="3">ATPase regulatory factor involved in DnaA inactivation</fullName>
    </submittedName>
</protein>
<dbReference type="Gene3D" id="1.10.8.60">
    <property type="match status" value="1"/>
</dbReference>
<evidence type="ECO:0000313" key="3">
    <source>
        <dbReference type="EMBL" id="STX52780.1"/>
    </source>
</evidence>
<dbReference type="OrthoDB" id="9784878at2"/>
<dbReference type="EMBL" id="UGOD01000001">
    <property type="protein sequence ID" value="STX52780.1"/>
    <property type="molecule type" value="Genomic_DNA"/>
</dbReference>
<name>A0A378JSK7_9GAMM</name>
<gene>
    <name evidence="3" type="primary">hda</name>
    <name evidence="3" type="ORF">NCTC13316_02905</name>
</gene>
<dbReference type="InterPro" id="IPR027417">
    <property type="entry name" value="P-loop_NTPase"/>
</dbReference>
<dbReference type="Pfam" id="PF22688">
    <property type="entry name" value="Hda_lid"/>
    <property type="match status" value="1"/>
</dbReference>
<dbReference type="NCBIfam" id="TIGR03420">
    <property type="entry name" value="DnaA_homol_Hda"/>
    <property type="match status" value="1"/>
</dbReference>
<proteinExistence type="predicted"/>
<keyword evidence="4" id="KW-1185">Reference proteome</keyword>
<dbReference type="InterPro" id="IPR017788">
    <property type="entry name" value="Hda"/>
</dbReference>
<dbReference type="GO" id="GO:0006270">
    <property type="term" value="P:DNA replication initiation"/>
    <property type="evidence" value="ECO:0007669"/>
    <property type="project" value="TreeGrafter"/>
</dbReference>
<dbReference type="SUPFAM" id="SSF52540">
    <property type="entry name" value="P-loop containing nucleoside triphosphate hydrolases"/>
    <property type="match status" value="1"/>
</dbReference>
<evidence type="ECO:0000259" key="1">
    <source>
        <dbReference type="Pfam" id="PF00308"/>
    </source>
</evidence>
<dbReference type="InterPro" id="IPR055199">
    <property type="entry name" value="Hda_lid"/>
</dbReference>
<feature type="domain" description="Chromosomal replication initiator protein DnaA ATPAse" evidence="1">
    <location>
        <begin position="103"/>
        <end position="165"/>
    </location>
</feature>
<accession>A0A378JSK7</accession>
<dbReference type="AlphaFoldDB" id="A0A378JSK7"/>
<dbReference type="InterPro" id="IPR013317">
    <property type="entry name" value="DnaA_dom"/>
</dbReference>
<dbReference type="Gene3D" id="3.40.50.300">
    <property type="entry name" value="P-loop containing nucleotide triphosphate hydrolases"/>
    <property type="match status" value="1"/>
</dbReference>